<gene>
    <name evidence="2" type="ORF">TNCT_618271</name>
</gene>
<feature type="transmembrane region" description="Helical" evidence="1">
    <location>
        <begin position="20"/>
        <end position="39"/>
    </location>
</feature>
<evidence type="ECO:0000313" key="2">
    <source>
        <dbReference type="EMBL" id="GFR21711.1"/>
    </source>
</evidence>
<keyword evidence="1" id="KW-1133">Transmembrane helix</keyword>
<accession>A0A8X6JXQ5</accession>
<comment type="caution">
    <text evidence="2">The sequence shown here is derived from an EMBL/GenBank/DDBJ whole genome shotgun (WGS) entry which is preliminary data.</text>
</comment>
<dbReference type="EMBL" id="BMAO01008200">
    <property type="protein sequence ID" value="GFR21711.1"/>
    <property type="molecule type" value="Genomic_DNA"/>
</dbReference>
<dbReference type="Proteomes" id="UP000887116">
    <property type="component" value="Unassembled WGS sequence"/>
</dbReference>
<name>A0A8X6JXQ5_TRICU</name>
<keyword evidence="1" id="KW-0812">Transmembrane</keyword>
<sequence length="67" mass="7504">MNKNNNSHGEAVDKERKFVLLMSLGCVLNAAYCVLEALIEISKISKTLKNVQKERKLQEATALAKEK</sequence>
<dbReference type="AlphaFoldDB" id="A0A8X6JXQ5"/>
<reference evidence="2" key="1">
    <citation type="submission" date="2020-07" db="EMBL/GenBank/DDBJ databases">
        <title>Multicomponent nature underlies the extraordinary mechanical properties of spider dragline silk.</title>
        <authorList>
            <person name="Kono N."/>
            <person name="Nakamura H."/>
            <person name="Mori M."/>
            <person name="Yoshida Y."/>
            <person name="Ohtoshi R."/>
            <person name="Malay A.D."/>
            <person name="Moran D.A.P."/>
            <person name="Tomita M."/>
            <person name="Numata K."/>
            <person name="Arakawa K."/>
        </authorList>
    </citation>
    <scope>NUCLEOTIDE SEQUENCE</scope>
</reference>
<evidence type="ECO:0000256" key="1">
    <source>
        <dbReference type="SAM" id="Phobius"/>
    </source>
</evidence>
<protein>
    <submittedName>
        <fullName evidence="2">Uncharacterized protein</fullName>
    </submittedName>
</protein>
<proteinExistence type="predicted"/>
<keyword evidence="3" id="KW-1185">Reference proteome</keyword>
<organism evidence="2 3">
    <name type="scientific">Trichonephila clavata</name>
    <name type="common">Joro spider</name>
    <name type="synonym">Nephila clavata</name>
    <dbReference type="NCBI Taxonomy" id="2740835"/>
    <lineage>
        <taxon>Eukaryota</taxon>
        <taxon>Metazoa</taxon>
        <taxon>Ecdysozoa</taxon>
        <taxon>Arthropoda</taxon>
        <taxon>Chelicerata</taxon>
        <taxon>Arachnida</taxon>
        <taxon>Araneae</taxon>
        <taxon>Araneomorphae</taxon>
        <taxon>Entelegynae</taxon>
        <taxon>Araneoidea</taxon>
        <taxon>Nephilidae</taxon>
        <taxon>Trichonephila</taxon>
    </lineage>
</organism>
<keyword evidence="1" id="KW-0472">Membrane</keyword>
<evidence type="ECO:0000313" key="3">
    <source>
        <dbReference type="Proteomes" id="UP000887116"/>
    </source>
</evidence>